<keyword evidence="3" id="KW-0964">Secreted</keyword>
<keyword evidence="4 14" id="KW-0812">Transmembrane</keyword>
<dbReference type="AlphaFoldDB" id="A0A8C9DH69"/>
<evidence type="ECO:0000256" key="11">
    <source>
        <dbReference type="PROSITE-ProRule" id="PRU00196"/>
    </source>
</evidence>
<feature type="coiled-coil region" evidence="12">
    <location>
        <begin position="191"/>
        <end position="225"/>
    </location>
</feature>
<evidence type="ECO:0000256" key="4">
    <source>
        <dbReference type="ARBA" id="ARBA00022692"/>
    </source>
</evidence>
<evidence type="ECO:0000256" key="5">
    <source>
        <dbReference type="ARBA" id="ARBA00022968"/>
    </source>
</evidence>
<reference evidence="16" key="2">
    <citation type="submission" date="2025-09" db="UniProtKB">
        <authorList>
            <consortium name="Ensembl"/>
        </authorList>
    </citation>
    <scope>IDENTIFICATION</scope>
</reference>
<dbReference type="InterPro" id="IPR050149">
    <property type="entry name" value="Collagen_superfamily"/>
</dbReference>
<keyword evidence="3" id="KW-0272">Extracellular matrix</keyword>
<keyword evidence="10" id="KW-0675">Receptor</keyword>
<evidence type="ECO:0000256" key="1">
    <source>
        <dbReference type="ARBA" id="ARBA00004498"/>
    </source>
</evidence>
<dbReference type="SMART" id="SM00202">
    <property type="entry name" value="SR"/>
    <property type="match status" value="1"/>
</dbReference>
<dbReference type="GeneTree" id="ENSGT00950000183074"/>
<dbReference type="GO" id="GO:0016020">
    <property type="term" value="C:membrane"/>
    <property type="evidence" value="ECO:0007669"/>
    <property type="project" value="UniProtKB-SubCell"/>
</dbReference>
<keyword evidence="17" id="KW-1185">Reference proteome</keyword>
<dbReference type="Pfam" id="PF01391">
    <property type="entry name" value="Collagen"/>
    <property type="match status" value="1"/>
</dbReference>
<dbReference type="GO" id="GO:0031012">
    <property type="term" value="C:extracellular matrix"/>
    <property type="evidence" value="ECO:0007669"/>
    <property type="project" value="TreeGrafter"/>
</dbReference>
<feature type="transmembrane region" description="Helical" evidence="14">
    <location>
        <begin position="44"/>
        <end position="69"/>
    </location>
</feature>
<dbReference type="InterPro" id="IPR036772">
    <property type="entry name" value="SRCR-like_dom_sf"/>
</dbReference>
<dbReference type="InterPro" id="IPR003543">
    <property type="entry name" value="SR-AI/II"/>
</dbReference>
<dbReference type="PANTHER" id="PTHR24023:SF1082">
    <property type="entry name" value="COLLAGEN TRIPLE HELIX REPEAT"/>
    <property type="match status" value="1"/>
</dbReference>
<gene>
    <name evidence="16" type="primary">MSR1</name>
</gene>
<evidence type="ECO:0000256" key="3">
    <source>
        <dbReference type="ARBA" id="ARBA00022530"/>
    </source>
</evidence>
<evidence type="ECO:0000313" key="16">
    <source>
        <dbReference type="Ensembl" id="ENSPSMP00000009029.1"/>
    </source>
</evidence>
<dbReference type="PRINTS" id="PR01408">
    <property type="entry name" value="MACSCAVRCPTR"/>
</dbReference>
<evidence type="ECO:0000256" key="6">
    <source>
        <dbReference type="ARBA" id="ARBA00022989"/>
    </source>
</evidence>
<dbReference type="InterPro" id="IPR008160">
    <property type="entry name" value="Collagen"/>
</dbReference>
<dbReference type="Gene3D" id="3.10.250.10">
    <property type="entry name" value="SRCR-like domain"/>
    <property type="match status" value="1"/>
</dbReference>
<dbReference type="GO" id="GO:0030020">
    <property type="term" value="F:extracellular matrix structural constituent conferring tensile strength"/>
    <property type="evidence" value="ECO:0007669"/>
    <property type="project" value="TreeGrafter"/>
</dbReference>
<feature type="domain" description="SRCR" evidence="15">
    <location>
        <begin position="338"/>
        <end position="380"/>
    </location>
</feature>
<evidence type="ECO:0000259" key="15">
    <source>
        <dbReference type="PROSITE" id="PS50287"/>
    </source>
</evidence>
<dbReference type="GO" id="GO:0006898">
    <property type="term" value="P:receptor-mediated endocytosis"/>
    <property type="evidence" value="ECO:0007669"/>
    <property type="project" value="InterPro"/>
</dbReference>
<evidence type="ECO:0000256" key="8">
    <source>
        <dbReference type="ARBA" id="ARBA00023136"/>
    </source>
</evidence>
<name>A0A8C9DH69_PROSS</name>
<evidence type="ECO:0000256" key="7">
    <source>
        <dbReference type="ARBA" id="ARBA00023119"/>
    </source>
</evidence>
<dbReference type="PROSITE" id="PS50287">
    <property type="entry name" value="SRCR_2"/>
    <property type="match status" value="1"/>
</dbReference>
<evidence type="ECO:0000256" key="2">
    <source>
        <dbReference type="ARBA" id="ARBA00004606"/>
    </source>
</evidence>
<dbReference type="Pfam" id="PF03523">
    <property type="entry name" value="Macscav_rec"/>
    <property type="match status" value="1"/>
</dbReference>
<comment type="caution">
    <text evidence="11">Lacks conserved residue(s) required for the propagation of feature annotation.</text>
</comment>
<dbReference type="Ensembl" id="ENSPSMT00000010598.1">
    <property type="protein sequence ID" value="ENSPSMP00000009029.1"/>
    <property type="gene ID" value="ENSPSMG00000006573.1"/>
</dbReference>
<evidence type="ECO:0000256" key="14">
    <source>
        <dbReference type="SAM" id="Phobius"/>
    </source>
</evidence>
<keyword evidence="12" id="KW-0175">Coiled coil</keyword>
<accession>A0A8C9DH69</accession>
<sequence>MDQQEDNDSCSESVKFDARSMTALLPLNPKNGPTLQEKLKSFKAALIVLYLLVFAVLIPIIGIVAAQLLKWEVKNCTVGSVYENGISQSLTEKGNGSEEAMRFQEVVMEHMSNMEKRIQHISDTEANLIDSEHFQNFSVTTDQRFSDILLQLSTLVSSVQEHGNAIDEISKSLISLNTTLLDLQLNIETLNGKIQENTIKQQKEIRKLEERVYNASAEMMSMKEEQVHLEQEIKGEVKVLNNITNDLRLKDWEHSQTLRNISLLQGPPGPPGEKGDRGPPGEHGPQGIPGPMGPPGLKGDRGAIGFPGSRGFPGSAGRPGSPGQKGQKGERGSGNTSSTGPIWLNEVFCFGRESSIEQCKIRQWGVRACTHAEDAGVTCTL</sequence>
<dbReference type="PANTHER" id="PTHR24023">
    <property type="entry name" value="COLLAGEN ALPHA"/>
    <property type="match status" value="1"/>
</dbReference>
<evidence type="ECO:0000256" key="10">
    <source>
        <dbReference type="ARBA" id="ARBA00023170"/>
    </source>
</evidence>
<keyword evidence="7" id="KW-0176">Collagen</keyword>
<evidence type="ECO:0000256" key="13">
    <source>
        <dbReference type="SAM" id="MobiDB-lite"/>
    </source>
</evidence>
<organism evidence="16 17">
    <name type="scientific">Prolemur simus</name>
    <name type="common">Greater bamboo lemur</name>
    <name type="synonym">Hapalemur simus</name>
    <dbReference type="NCBI Taxonomy" id="1328070"/>
    <lineage>
        <taxon>Eukaryota</taxon>
        <taxon>Metazoa</taxon>
        <taxon>Chordata</taxon>
        <taxon>Craniata</taxon>
        <taxon>Vertebrata</taxon>
        <taxon>Euteleostomi</taxon>
        <taxon>Mammalia</taxon>
        <taxon>Eutheria</taxon>
        <taxon>Euarchontoglires</taxon>
        <taxon>Primates</taxon>
        <taxon>Strepsirrhini</taxon>
        <taxon>Lemuriformes</taxon>
        <taxon>Lemuridae</taxon>
        <taxon>Prolemur</taxon>
    </lineage>
</organism>
<evidence type="ECO:0000256" key="9">
    <source>
        <dbReference type="ARBA" id="ARBA00023157"/>
    </source>
</evidence>
<feature type="region of interest" description="Disordered" evidence="13">
    <location>
        <begin position="261"/>
        <end position="339"/>
    </location>
</feature>
<evidence type="ECO:0000313" key="17">
    <source>
        <dbReference type="Proteomes" id="UP000694414"/>
    </source>
</evidence>
<dbReference type="GO" id="GO:0005044">
    <property type="term" value="F:scavenger receptor activity"/>
    <property type="evidence" value="ECO:0007669"/>
    <property type="project" value="InterPro"/>
</dbReference>
<feature type="disulfide bond" evidence="11">
    <location>
        <begin position="349"/>
        <end position="359"/>
    </location>
</feature>
<dbReference type="Proteomes" id="UP000694414">
    <property type="component" value="Unplaced"/>
</dbReference>
<dbReference type="Pfam" id="PF00530">
    <property type="entry name" value="SRCR"/>
    <property type="match status" value="1"/>
</dbReference>
<dbReference type="InterPro" id="IPR001190">
    <property type="entry name" value="SRCR"/>
</dbReference>
<dbReference type="GO" id="GO:0005581">
    <property type="term" value="C:collagen trimer"/>
    <property type="evidence" value="ECO:0007669"/>
    <property type="project" value="UniProtKB-KW"/>
</dbReference>
<proteinExistence type="predicted"/>
<keyword evidence="6 14" id="KW-1133">Transmembrane helix</keyword>
<reference evidence="16" key="1">
    <citation type="submission" date="2025-08" db="UniProtKB">
        <authorList>
            <consortium name="Ensembl"/>
        </authorList>
    </citation>
    <scope>IDENTIFICATION</scope>
</reference>
<dbReference type="SUPFAM" id="SSF56487">
    <property type="entry name" value="SRCR-like"/>
    <property type="match status" value="1"/>
</dbReference>
<keyword evidence="8 14" id="KW-0472">Membrane</keyword>
<keyword evidence="5" id="KW-0735">Signal-anchor</keyword>
<keyword evidence="9 11" id="KW-1015">Disulfide bond</keyword>
<protein>
    <submittedName>
        <fullName evidence="16">Macrophage scavenger receptor 1</fullName>
    </submittedName>
</protein>
<evidence type="ECO:0000256" key="12">
    <source>
        <dbReference type="SAM" id="Coils"/>
    </source>
</evidence>
<dbReference type="GO" id="GO:0005615">
    <property type="term" value="C:extracellular space"/>
    <property type="evidence" value="ECO:0007669"/>
    <property type="project" value="TreeGrafter"/>
</dbReference>
<comment type="subcellular location">
    <subcellularLocation>
        <location evidence="2">Membrane</location>
        <topology evidence="2">Single-pass type II membrane protein</topology>
    </subcellularLocation>
    <subcellularLocation>
        <location evidence="1">Secreted</location>
        <location evidence="1">Extracellular space</location>
        <location evidence="1">Extracellular matrix</location>
    </subcellularLocation>
</comment>
<dbReference type="GO" id="GO:0030198">
    <property type="term" value="P:extracellular matrix organization"/>
    <property type="evidence" value="ECO:0007669"/>
    <property type="project" value="TreeGrafter"/>
</dbReference>